<sequence>MQSINKYVSSKVDLAGFISTIKEITIIINGHFNSKVYTCGSVISGTVLLTPRRSIPFSHIKISFIGKTNISFEDAYISKDISQRLLTMDFPISASSYPESQPFQVGQTYNIPFFFIIPHQLTDSICVHGTNSHVVRNNHLRLPSTLAGWEKDDLAPRFTKIEYHVWARISHQRGTEVGGDSKILSSSEHRINVLTTYPEDPPLSIRRFDTHYTPSQSKLVRRKFFSGSLGRITATAAQPHTMRLDPYGRSTDACSYQVTLIFEPSSPTATPPLDVSLSSVKLLTRTWYSSQPAQDLPDTSSTRKPLSISTKVTRLSFQFGAWRSTVTSPTPLEDRQSGTIETYIALLQVGFRLPTSTHIFPPTFHSCLISRTYALETNIEAGGCNIRLVLPIQIAMEPWEQTHPYLELDSTDTAHQQGRK</sequence>
<dbReference type="Proteomes" id="UP001281614">
    <property type="component" value="Unassembled WGS sequence"/>
</dbReference>
<accession>A0AAE0D248</accession>
<dbReference type="EMBL" id="VYYT01000373">
    <property type="protein sequence ID" value="KAK2738964.1"/>
    <property type="molecule type" value="Genomic_DNA"/>
</dbReference>
<evidence type="ECO:0000313" key="2">
    <source>
        <dbReference type="Proteomes" id="UP001281614"/>
    </source>
</evidence>
<dbReference type="InterPro" id="IPR014752">
    <property type="entry name" value="Arrestin-like_C"/>
</dbReference>
<proteinExistence type="predicted"/>
<dbReference type="Gene3D" id="2.60.40.640">
    <property type="match status" value="1"/>
</dbReference>
<name>A0AAE0D248_COLKA</name>
<dbReference type="AlphaFoldDB" id="A0AAE0D248"/>
<dbReference type="PANTHER" id="PTHR31904">
    <property type="entry name" value="BYPASS OF STOP CODON PROTEIN 5-RELATED"/>
    <property type="match status" value="1"/>
</dbReference>
<protein>
    <submittedName>
        <fullName evidence="1">Arrestin domain-containing protein</fullName>
    </submittedName>
</protein>
<evidence type="ECO:0000313" key="1">
    <source>
        <dbReference type="EMBL" id="KAK2738964.1"/>
    </source>
</evidence>
<dbReference type="InterPro" id="IPR039634">
    <property type="entry name" value="Bul1-like"/>
</dbReference>
<gene>
    <name evidence="1" type="ORF">CKAH01_18715</name>
</gene>
<comment type="caution">
    <text evidence="1">The sequence shown here is derived from an EMBL/GenBank/DDBJ whole genome shotgun (WGS) entry which is preliminary data.</text>
</comment>
<dbReference type="PANTHER" id="PTHR31904:SF1">
    <property type="entry name" value="BYPASS OF STOP CODON PROTEIN 5-RELATED"/>
    <property type="match status" value="1"/>
</dbReference>
<reference evidence="1" key="1">
    <citation type="submission" date="2023-02" db="EMBL/GenBank/DDBJ databases">
        <title>Colletotrichum kahawae CIFC_Que2 genome sequencing and assembly.</title>
        <authorList>
            <person name="Baroncelli R."/>
        </authorList>
    </citation>
    <scope>NUCLEOTIDE SEQUENCE</scope>
    <source>
        <strain evidence="1">CIFC_Que2</strain>
    </source>
</reference>
<organism evidence="1 2">
    <name type="scientific">Colletotrichum kahawae</name>
    <name type="common">Coffee berry disease fungus</name>
    <dbReference type="NCBI Taxonomy" id="34407"/>
    <lineage>
        <taxon>Eukaryota</taxon>
        <taxon>Fungi</taxon>
        <taxon>Dikarya</taxon>
        <taxon>Ascomycota</taxon>
        <taxon>Pezizomycotina</taxon>
        <taxon>Sordariomycetes</taxon>
        <taxon>Hypocreomycetidae</taxon>
        <taxon>Glomerellales</taxon>
        <taxon>Glomerellaceae</taxon>
        <taxon>Colletotrichum</taxon>
        <taxon>Colletotrichum gloeosporioides species complex</taxon>
    </lineage>
</organism>
<keyword evidence="2" id="KW-1185">Reference proteome</keyword>